<keyword evidence="1" id="KW-1133">Transmembrane helix</keyword>
<evidence type="ECO:0000313" key="4">
    <source>
        <dbReference type="EMBL" id="MEN5379176.1"/>
    </source>
</evidence>
<evidence type="ECO:0000313" key="5">
    <source>
        <dbReference type="Proteomes" id="UP001409291"/>
    </source>
</evidence>
<gene>
    <name evidence="4" type="ORF">ABE541_18070</name>
</gene>
<protein>
    <submittedName>
        <fullName evidence="4">FecR family protein</fullName>
    </submittedName>
</protein>
<evidence type="ECO:0000259" key="3">
    <source>
        <dbReference type="Pfam" id="PF16344"/>
    </source>
</evidence>
<evidence type="ECO:0000256" key="1">
    <source>
        <dbReference type="SAM" id="Phobius"/>
    </source>
</evidence>
<dbReference type="Gene3D" id="2.60.120.1440">
    <property type="match status" value="1"/>
</dbReference>
<reference evidence="4 5" key="1">
    <citation type="submission" date="2024-04" db="EMBL/GenBank/DDBJ databases">
        <title>WGS of bacteria from Torrens River.</title>
        <authorList>
            <person name="Wyrsch E.R."/>
            <person name="Drigo B."/>
        </authorList>
    </citation>
    <scope>NUCLEOTIDE SEQUENCE [LARGE SCALE GENOMIC DNA]</scope>
    <source>
        <strain evidence="4 5">TWI391</strain>
    </source>
</reference>
<keyword evidence="1" id="KW-0472">Membrane</keyword>
<dbReference type="RefSeq" id="WP_346581954.1">
    <property type="nucleotide sequence ID" value="NZ_JBDJNQ010000009.1"/>
</dbReference>
<dbReference type="EMBL" id="JBDJNQ010000009">
    <property type="protein sequence ID" value="MEN5379176.1"/>
    <property type="molecule type" value="Genomic_DNA"/>
</dbReference>
<evidence type="ECO:0000259" key="2">
    <source>
        <dbReference type="Pfam" id="PF04773"/>
    </source>
</evidence>
<name>A0ABV0BWM2_9SPHI</name>
<dbReference type="PANTHER" id="PTHR30273">
    <property type="entry name" value="PERIPLASMIC SIGNAL SENSOR AND SIGMA FACTOR ACTIVATOR FECR-RELATED"/>
    <property type="match status" value="1"/>
</dbReference>
<organism evidence="4 5">
    <name type="scientific">Sphingobacterium kitahiroshimense</name>
    <dbReference type="NCBI Taxonomy" id="470446"/>
    <lineage>
        <taxon>Bacteria</taxon>
        <taxon>Pseudomonadati</taxon>
        <taxon>Bacteroidota</taxon>
        <taxon>Sphingobacteriia</taxon>
        <taxon>Sphingobacteriales</taxon>
        <taxon>Sphingobacteriaceae</taxon>
        <taxon>Sphingobacterium</taxon>
    </lineage>
</organism>
<sequence length="365" mass="41707">MRFRKNKTGKQQNRLDKEYIRKQLWKDPSIIDDIFPDQEWESHLGDADQFIPSTKMAHYIHDEIRTESKQTEEKKNNNIYLKRFSYYAAAAALLLVSLGMWLWIKPAFDNNSPTLVERQEKTDLKKDTSWVSVTNNQNSIQTYTLPDRSTVKLFAQSTIRYPQYFTDHSREIYLKGKAYFSVYKDGSRPFSVYASATKTTALGTSFTIDSRSSSKYISVQLHTGKIVVASKMAIPTFKNIFLKNAGESLSFDANMHLVAHHSGTVKKEASTSKSPSQNKPNGLLELNNIPLSEVFAALSTTYNTPIKIGKQDISKIQYTGSINPQLEQLQDVLAVICLINNLRYVQETDGSYTIYRQNEYSNDQL</sequence>
<dbReference type="InterPro" id="IPR032508">
    <property type="entry name" value="FecR_C"/>
</dbReference>
<dbReference type="InterPro" id="IPR012373">
    <property type="entry name" value="Ferrdict_sens_TM"/>
</dbReference>
<comment type="caution">
    <text evidence="4">The sequence shown here is derived from an EMBL/GenBank/DDBJ whole genome shotgun (WGS) entry which is preliminary data.</text>
</comment>
<dbReference type="Gene3D" id="3.55.50.30">
    <property type="match status" value="1"/>
</dbReference>
<dbReference type="Pfam" id="PF16344">
    <property type="entry name" value="FecR_C"/>
    <property type="match status" value="1"/>
</dbReference>
<dbReference type="Proteomes" id="UP001409291">
    <property type="component" value="Unassembled WGS sequence"/>
</dbReference>
<keyword evidence="5" id="KW-1185">Reference proteome</keyword>
<accession>A0ABV0BWM2</accession>
<feature type="transmembrane region" description="Helical" evidence="1">
    <location>
        <begin position="84"/>
        <end position="104"/>
    </location>
</feature>
<dbReference type="InterPro" id="IPR006860">
    <property type="entry name" value="FecR"/>
</dbReference>
<dbReference type="Pfam" id="PF04773">
    <property type="entry name" value="FecR"/>
    <property type="match status" value="1"/>
</dbReference>
<feature type="domain" description="Protein FecR C-terminal" evidence="3">
    <location>
        <begin position="284"/>
        <end position="348"/>
    </location>
</feature>
<keyword evidence="1" id="KW-0812">Transmembrane</keyword>
<proteinExistence type="predicted"/>
<dbReference type="PANTHER" id="PTHR30273:SF2">
    <property type="entry name" value="PROTEIN FECR"/>
    <property type="match status" value="1"/>
</dbReference>
<feature type="domain" description="FecR protein" evidence="2">
    <location>
        <begin position="136"/>
        <end position="226"/>
    </location>
</feature>